<organism evidence="7">
    <name type="scientific">marine metagenome</name>
    <dbReference type="NCBI Taxonomy" id="408172"/>
    <lineage>
        <taxon>unclassified sequences</taxon>
        <taxon>metagenomes</taxon>
        <taxon>ecological metagenomes</taxon>
    </lineage>
</organism>
<evidence type="ECO:0000313" key="7">
    <source>
        <dbReference type="EMBL" id="SUZ59642.1"/>
    </source>
</evidence>
<dbReference type="PIRSF" id="PIRSF000166">
    <property type="entry name" value="Coproporphyri_ox"/>
    <property type="match status" value="1"/>
</dbReference>
<dbReference type="EC" id="1.3.3.3" evidence="4"/>
<dbReference type="SUPFAM" id="SSF102886">
    <property type="entry name" value="Coproporphyrinogen III oxidase"/>
    <property type="match status" value="1"/>
</dbReference>
<dbReference type="Pfam" id="PF01218">
    <property type="entry name" value="Coprogen_oxidas"/>
    <property type="match status" value="1"/>
</dbReference>
<sequence length="270" mass="31343">MDQENKKQLASEWFRGLRDNFCSQFETIDGKKFVRKKWSHSGEGGGEISVMKGSVFEKVGVNISTVNGTFKEEFRENVSGTENSPNYWASGISIVAHMHSPYIPAFHFNTRFIVTGEQWFGGGADLTPTIINDDDVQEFHNTFRDVCNNHDKSYYQNFRKQCEEYFFLPHRNEERGKGGIFFDHMNTGDWEKDFEFVKEVGMAFLKVVPSIVKKRKDIKWDENEKNLQLLKRGRYVEFNLLWDRGTQFGLKTGGNTEAILMSMPPEAKWD</sequence>
<evidence type="ECO:0000256" key="4">
    <source>
        <dbReference type="ARBA" id="ARBA00012869"/>
    </source>
</evidence>
<reference evidence="7" key="1">
    <citation type="submission" date="2018-05" db="EMBL/GenBank/DDBJ databases">
        <authorList>
            <person name="Lanie J.A."/>
            <person name="Ng W.-L."/>
            <person name="Kazmierczak K.M."/>
            <person name="Andrzejewski T.M."/>
            <person name="Davidsen T.M."/>
            <person name="Wayne K.J."/>
            <person name="Tettelin H."/>
            <person name="Glass J.I."/>
            <person name="Rusch D."/>
            <person name="Podicherti R."/>
            <person name="Tsui H.-C.T."/>
            <person name="Winkler M.E."/>
        </authorList>
    </citation>
    <scope>NUCLEOTIDE SEQUENCE</scope>
</reference>
<dbReference type="InterPro" id="IPR036406">
    <property type="entry name" value="Coprogen_oxidase_aer_sf"/>
</dbReference>
<keyword evidence="5" id="KW-0560">Oxidoreductase</keyword>
<comment type="subunit">
    <text evidence="3">Homodimer.</text>
</comment>
<protein>
    <recommendedName>
        <fullName evidence="4">coproporphyrinogen oxidase</fullName>
        <ecNumber evidence="4">1.3.3.3</ecNumber>
    </recommendedName>
</protein>
<evidence type="ECO:0000256" key="3">
    <source>
        <dbReference type="ARBA" id="ARBA00011738"/>
    </source>
</evidence>
<evidence type="ECO:0000256" key="5">
    <source>
        <dbReference type="ARBA" id="ARBA00023002"/>
    </source>
</evidence>
<keyword evidence="6" id="KW-0627">Porphyrin biosynthesis</keyword>
<evidence type="ECO:0000256" key="2">
    <source>
        <dbReference type="ARBA" id="ARBA00010644"/>
    </source>
</evidence>
<dbReference type="EMBL" id="UINC01000689">
    <property type="protein sequence ID" value="SUZ59642.1"/>
    <property type="molecule type" value="Genomic_DNA"/>
</dbReference>
<dbReference type="PANTHER" id="PTHR10755">
    <property type="entry name" value="COPROPORPHYRINOGEN III OXIDASE, MITOCHONDRIAL"/>
    <property type="match status" value="1"/>
</dbReference>
<gene>
    <name evidence="7" type="ORF">METZ01_LOCUS12496</name>
</gene>
<dbReference type="GO" id="GO:0006782">
    <property type="term" value="P:protoporphyrinogen IX biosynthetic process"/>
    <property type="evidence" value="ECO:0007669"/>
    <property type="project" value="TreeGrafter"/>
</dbReference>
<proteinExistence type="inferred from homology"/>
<dbReference type="InterPro" id="IPR001260">
    <property type="entry name" value="Coprogen_oxidase_aer"/>
</dbReference>
<dbReference type="NCBIfam" id="NF003727">
    <property type="entry name" value="PRK05330.1"/>
    <property type="match status" value="1"/>
</dbReference>
<dbReference type="PANTHER" id="PTHR10755:SF0">
    <property type="entry name" value="OXYGEN-DEPENDENT COPROPORPHYRINOGEN-III OXIDASE, MITOCHONDRIAL"/>
    <property type="match status" value="1"/>
</dbReference>
<evidence type="ECO:0000256" key="6">
    <source>
        <dbReference type="ARBA" id="ARBA00023244"/>
    </source>
</evidence>
<dbReference type="PRINTS" id="PR00073">
    <property type="entry name" value="COPRGNOXDASE"/>
</dbReference>
<dbReference type="AlphaFoldDB" id="A0A381NYD5"/>
<dbReference type="GO" id="GO:0005737">
    <property type="term" value="C:cytoplasm"/>
    <property type="evidence" value="ECO:0007669"/>
    <property type="project" value="TreeGrafter"/>
</dbReference>
<dbReference type="GO" id="GO:0004109">
    <property type="term" value="F:coproporphyrinogen oxidase activity"/>
    <property type="evidence" value="ECO:0007669"/>
    <property type="project" value="UniProtKB-EC"/>
</dbReference>
<dbReference type="Gene3D" id="3.40.1500.10">
    <property type="entry name" value="Coproporphyrinogen III oxidase, aerobic"/>
    <property type="match status" value="1"/>
</dbReference>
<accession>A0A381NYD5</accession>
<comment type="pathway">
    <text evidence="1">Porphyrin-containing compound metabolism; protoporphyrin-IX biosynthesis; protoporphyrinogen-IX from coproporphyrinogen-III (O2 route): step 1/1.</text>
</comment>
<name>A0A381NYD5_9ZZZZ</name>
<evidence type="ECO:0000256" key="1">
    <source>
        <dbReference type="ARBA" id="ARBA00005168"/>
    </source>
</evidence>
<comment type="similarity">
    <text evidence="2">Belongs to the aerobic coproporphyrinogen-III oxidase family.</text>
</comment>